<feature type="region of interest" description="Disordered" evidence="1">
    <location>
        <begin position="142"/>
        <end position="170"/>
    </location>
</feature>
<proteinExistence type="predicted"/>
<keyword evidence="2" id="KW-1133">Transmembrane helix</keyword>
<reference evidence="5 6" key="1">
    <citation type="submission" date="2016-02" db="EMBL/GenBank/DDBJ databases">
        <title>Draft genome sequence of hydrocarbon degrading Staphylococcus saprophyticus Strain CNV2, isolated from crude-oil contaminated soil from Noonmati Oil Refinery, Guwahati, Assam, India.</title>
        <authorList>
            <person name="Mukherjee A."/>
            <person name="Chettri B."/>
            <person name="Langpoklakpam J."/>
            <person name="Singh A.K."/>
            <person name="Chattopadhyay D.J."/>
        </authorList>
    </citation>
    <scope>NUCLEOTIDE SEQUENCE [LARGE SCALE GENOMIC DNA]</scope>
    <source>
        <strain evidence="5 6">CNV2</strain>
    </source>
</reference>
<dbReference type="EMBL" id="DYVT01000048">
    <property type="protein sequence ID" value="HJF67530.1"/>
    <property type="molecule type" value="Genomic_DNA"/>
</dbReference>
<comment type="caution">
    <text evidence="5">The sequence shown here is derived from an EMBL/GenBank/DDBJ whole genome shotgun (WGS) entry which is preliminary data.</text>
</comment>
<dbReference type="RefSeq" id="WP_061853743.1">
    <property type="nucleotide sequence ID" value="NZ_DYVT01000048.1"/>
</dbReference>
<evidence type="ECO:0000256" key="1">
    <source>
        <dbReference type="SAM" id="MobiDB-lite"/>
    </source>
</evidence>
<dbReference type="Proteomes" id="UP000706163">
    <property type="component" value="Unassembled WGS sequence"/>
</dbReference>
<gene>
    <name evidence="5" type="ORF">A0131_01635</name>
    <name evidence="4" type="ORF">K8V85_04390</name>
</gene>
<dbReference type="InterPro" id="IPR025273">
    <property type="entry name" value="DUF4064"/>
</dbReference>
<reference evidence="4" key="3">
    <citation type="submission" date="2021-09" db="EMBL/GenBank/DDBJ databases">
        <authorList>
            <person name="Gilroy R."/>
        </authorList>
    </citation>
    <scope>NUCLEOTIDE SEQUENCE</scope>
    <source>
        <strain evidence="4">CHK149-3286</strain>
    </source>
</reference>
<evidence type="ECO:0000313" key="4">
    <source>
        <dbReference type="EMBL" id="HJF67530.1"/>
    </source>
</evidence>
<sequence length="170" mass="18961">MKRTAEKVLTWIGILFQILMIAVMALALPFLNDPSIKNEAINRIESMKANGSLNQGLSQVTPSELFDLVKHGAIIIVIIAIVCFILAIIMTQLMRRIPKTIGVLLILMAIVNLLTGNLITSLLWLIAGIMLMARSDKAKQYTKKQAKQVKDRATKKGSQSSQQYKRSNRK</sequence>
<keyword evidence="2" id="KW-0812">Transmembrane</keyword>
<evidence type="ECO:0000313" key="6">
    <source>
        <dbReference type="Proteomes" id="UP000075418"/>
    </source>
</evidence>
<evidence type="ECO:0000256" key="2">
    <source>
        <dbReference type="SAM" id="Phobius"/>
    </source>
</evidence>
<organism evidence="5 6">
    <name type="scientific">Staphylococcus kloosii</name>
    <dbReference type="NCBI Taxonomy" id="29384"/>
    <lineage>
        <taxon>Bacteria</taxon>
        <taxon>Bacillati</taxon>
        <taxon>Bacillota</taxon>
        <taxon>Bacilli</taxon>
        <taxon>Bacillales</taxon>
        <taxon>Staphylococcaceae</taxon>
        <taxon>Staphylococcus</taxon>
    </lineage>
</organism>
<name>A0A151A2E7_9STAP</name>
<dbReference type="EMBL" id="LUGM01000002">
    <property type="protein sequence ID" value="KYH13512.1"/>
    <property type="molecule type" value="Genomic_DNA"/>
</dbReference>
<feature type="compositionally biased region" description="Polar residues" evidence="1">
    <location>
        <begin position="156"/>
        <end position="170"/>
    </location>
</feature>
<evidence type="ECO:0000259" key="3">
    <source>
        <dbReference type="Pfam" id="PF13273"/>
    </source>
</evidence>
<feature type="transmembrane region" description="Helical" evidence="2">
    <location>
        <begin position="103"/>
        <end position="133"/>
    </location>
</feature>
<dbReference type="AlphaFoldDB" id="A0A151A2E7"/>
<feature type="domain" description="DUF4064" evidence="3">
    <location>
        <begin position="2"/>
        <end position="114"/>
    </location>
</feature>
<accession>A0A151A2E7</accession>
<feature type="transmembrane region" description="Helical" evidence="2">
    <location>
        <begin position="12"/>
        <end position="31"/>
    </location>
</feature>
<feature type="transmembrane region" description="Helical" evidence="2">
    <location>
        <begin position="72"/>
        <end position="91"/>
    </location>
</feature>
<dbReference type="Proteomes" id="UP000075418">
    <property type="component" value="Unassembled WGS sequence"/>
</dbReference>
<reference evidence="4" key="2">
    <citation type="journal article" date="2021" name="PeerJ">
        <title>Extensive microbial diversity within the chicken gut microbiome revealed by metagenomics and culture.</title>
        <authorList>
            <person name="Gilroy R."/>
            <person name="Ravi A."/>
            <person name="Getino M."/>
            <person name="Pursley I."/>
            <person name="Horton D.L."/>
            <person name="Alikhan N.F."/>
            <person name="Baker D."/>
            <person name="Gharbi K."/>
            <person name="Hall N."/>
            <person name="Watson M."/>
            <person name="Adriaenssens E.M."/>
            <person name="Foster-Nyarko E."/>
            <person name="Jarju S."/>
            <person name="Secka A."/>
            <person name="Antonio M."/>
            <person name="Oren A."/>
            <person name="Chaudhuri R.R."/>
            <person name="La Ragione R."/>
            <person name="Hildebrand F."/>
            <person name="Pallen M.J."/>
        </authorList>
    </citation>
    <scope>NUCLEOTIDE SEQUENCE</scope>
    <source>
        <strain evidence="4">CHK149-3286</strain>
    </source>
</reference>
<protein>
    <submittedName>
        <fullName evidence="4">DUF4064 domain-containing protein</fullName>
    </submittedName>
</protein>
<dbReference type="Pfam" id="PF13273">
    <property type="entry name" value="DUF4064"/>
    <property type="match status" value="1"/>
</dbReference>
<evidence type="ECO:0000313" key="5">
    <source>
        <dbReference type="EMBL" id="KYH13512.1"/>
    </source>
</evidence>
<keyword evidence="2" id="KW-0472">Membrane</keyword>